<accession>A0A443K1I1</accession>
<dbReference type="AlphaFoldDB" id="A0A443K1I1"/>
<gene>
    <name evidence="1" type="ORF">D2T29_20250</name>
</gene>
<name>A0A443K1I1_9RHOB</name>
<reference evidence="1 2" key="1">
    <citation type="submission" date="2019-01" db="EMBL/GenBank/DDBJ databases">
        <title>Sinorhodobacter populi sp. nov. isolated from the symptomatic bark tissue of Populus euramericana canker.</title>
        <authorList>
            <person name="Xu G."/>
        </authorList>
    </citation>
    <scope>NUCLEOTIDE SEQUENCE [LARGE SCALE GENOMIC DNA]</scope>
    <source>
        <strain evidence="1 2">07D10-4-3</strain>
    </source>
</reference>
<dbReference type="Proteomes" id="UP000284451">
    <property type="component" value="Unassembled WGS sequence"/>
</dbReference>
<dbReference type="RefSeq" id="WP_128233901.1">
    <property type="nucleotide sequence ID" value="NZ_SAUY01000041.1"/>
</dbReference>
<evidence type="ECO:0000313" key="2">
    <source>
        <dbReference type="Proteomes" id="UP000284451"/>
    </source>
</evidence>
<protein>
    <submittedName>
        <fullName evidence="1">Uncharacterized protein</fullName>
    </submittedName>
</protein>
<organism evidence="1 2">
    <name type="scientific">Paenirhodobacter populi</name>
    <dbReference type="NCBI Taxonomy" id="2306993"/>
    <lineage>
        <taxon>Bacteria</taxon>
        <taxon>Pseudomonadati</taxon>
        <taxon>Pseudomonadota</taxon>
        <taxon>Alphaproteobacteria</taxon>
        <taxon>Rhodobacterales</taxon>
        <taxon>Rhodobacter group</taxon>
        <taxon>Paenirhodobacter</taxon>
    </lineage>
</organism>
<reference evidence="1 2" key="2">
    <citation type="submission" date="2019-01" db="EMBL/GenBank/DDBJ databases">
        <authorList>
            <person name="Li Y."/>
        </authorList>
    </citation>
    <scope>NUCLEOTIDE SEQUENCE [LARGE SCALE GENOMIC DNA]</scope>
    <source>
        <strain evidence="1 2">07D10-4-3</strain>
    </source>
</reference>
<dbReference type="EMBL" id="SAUY01000041">
    <property type="protein sequence ID" value="RWR26603.1"/>
    <property type="molecule type" value="Genomic_DNA"/>
</dbReference>
<evidence type="ECO:0000313" key="1">
    <source>
        <dbReference type="EMBL" id="RWR26603.1"/>
    </source>
</evidence>
<sequence>MPISLRTSTKQREIDFLVAQSQKRLESVQEDLSIAEILALTLKECMDLLEKVVLVWIRPKQDETARPRLAWGPNAPQDVKERQELLERIRPALPRLEQLGLAITRTVDQVLSQERRKLARDAALVADLRDDWDDGQKAALERIQREGGEPGMG</sequence>
<proteinExistence type="predicted"/>
<comment type="caution">
    <text evidence="1">The sequence shown here is derived from an EMBL/GenBank/DDBJ whole genome shotgun (WGS) entry which is preliminary data.</text>
</comment>